<evidence type="ECO:0000313" key="3">
    <source>
        <dbReference type="EMBL" id="SCZ98134.1"/>
    </source>
</evidence>
<name>A0A2X0LC73_9BASI</name>
<dbReference type="Pfam" id="PF17667">
    <property type="entry name" value="Pkinase_fungal"/>
    <property type="match status" value="1"/>
</dbReference>
<feature type="region of interest" description="Disordered" evidence="1">
    <location>
        <begin position="1"/>
        <end position="22"/>
    </location>
</feature>
<dbReference type="InterPro" id="IPR040976">
    <property type="entry name" value="Pkinase_fungal"/>
</dbReference>
<dbReference type="PROSITE" id="PS50011">
    <property type="entry name" value="PROTEIN_KINASE_DOM"/>
    <property type="match status" value="1"/>
</dbReference>
<dbReference type="STRING" id="289078.A0A2X0LC73"/>
<sequence>MAGAQSGDKCMDVGSPEPGRHRLQTAPEMSHSTAAFQLTHVDHVLAGISPNAWLYESNYRSIDGLAERALHRITLYFASRVSDEIATRIADHIAKGPATCALAASDSLFHRSTPLGPAHMDWSPMKDFFLSPISSGNGPAPAVADLGQDESTMNQMAPEITWHLGDANLVSISSKVMLLLLLFGVLDLPTIWVGQEPLGRLVKTPLDQDRKLYDRNEFPDFVVLSRQAFDANPELASAWAQDHLDDGENGVLDWEQVAAIGVLGGMKKSDDTSEYECVFPATRLKHHLRMLAAESPIRSHTFGFTLDGSILTLYLHTPAGLFYSSDIECNEANGHLSTFLERLLSLNDIDLGKIASPGGPNGPPLPFPTAVLPPRVPSFAHHLAKVPTMGSIEIEKTVFCSGEVLGLQTSASRVRAIRDGPGDNREYAMTVSFVEEARCDEHDQIRQMIASASPHEREGLTNFVDVHRQHFTLVPHFLKGDLDAEKCAEKCGLKPRAMEVTFQERCFEPIWAVDSIEALTRAVLGAVKGLRSLYRMRILHRDVSPGNIMIGPDGEGVLIDYDLAVLMDGPFGEAARMERVGTFAFRARYLLEESSRTPLQPWHQIESLVYVILFVIFNRPEGSGDLSGMAEDAEDVWKLWNMDVWAYLSKEGLIRPPVHRQEFLKPYLEHWEDIPELVAILANHCGLGLPSAFTHGEAAEVPHLEAGWGSGELSHDQLVADLENFREKIVQKKQEKCLDPFVSV</sequence>
<organism evidence="3 4">
    <name type="scientific">Microbotryum saponariae</name>
    <dbReference type="NCBI Taxonomy" id="289078"/>
    <lineage>
        <taxon>Eukaryota</taxon>
        <taxon>Fungi</taxon>
        <taxon>Dikarya</taxon>
        <taxon>Basidiomycota</taxon>
        <taxon>Pucciniomycotina</taxon>
        <taxon>Microbotryomycetes</taxon>
        <taxon>Microbotryales</taxon>
        <taxon>Microbotryaceae</taxon>
        <taxon>Microbotryum</taxon>
    </lineage>
</organism>
<dbReference type="SUPFAM" id="SSF56112">
    <property type="entry name" value="Protein kinase-like (PK-like)"/>
    <property type="match status" value="1"/>
</dbReference>
<protein>
    <submittedName>
        <fullName evidence="3">BZ3500_MvSof-1268-A1-R1_Chr3-3g06597 protein</fullName>
    </submittedName>
</protein>
<dbReference type="InterPro" id="IPR008266">
    <property type="entry name" value="Tyr_kinase_AS"/>
</dbReference>
<feature type="domain" description="Protein kinase" evidence="2">
    <location>
        <begin position="383"/>
        <end position="744"/>
    </location>
</feature>
<proteinExistence type="predicted"/>
<gene>
    <name evidence="3" type="ORF">BZ3500_MVSOF-1268-A1-R1_CHR3-3G06597</name>
</gene>
<dbReference type="PANTHER" id="PTHR38248:SF2">
    <property type="entry name" value="FUNK1 11"/>
    <property type="match status" value="1"/>
</dbReference>
<dbReference type="Gene3D" id="1.10.510.10">
    <property type="entry name" value="Transferase(Phosphotransferase) domain 1"/>
    <property type="match status" value="1"/>
</dbReference>
<dbReference type="Proteomes" id="UP000249723">
    <property type="component" value="Unassembled WGS sequence"/>
</dbReference>
<dbReference type="GO" id="GO:0004672">
    <property type="term" value="F:protein kinase activity"/>
    <property type="evidence" value="ECO:0007669"/>
    <property type="project" value="InterPro"/>
</dbReference>
<dbReference type="EMBL" id="FMWP01000094">
    <property type="protein sequence ID" value="SCZ98134.1"/>
    <property type="molecule type" value="Genomic_DNA"/>
</dbReference>
<accession>A0A2X0LC73</accession>
<dbReference type="AlphaFoldDB" id="A0A2X0LC73"/>
<dbReference type="InterPro" id="IPR011009">
    <property type="entry name" value="Kinase-like_dom_sf"/>
</dbReference>
<dbReference type="PANTHER" id="PTHR38248">
    <property type="entry name" value="FUNK1 6"/>
    <property type="match status" value="1"/>
</dbReference>
<dbReference type="OrthoDB" id="5569250at2759"/>
<dbReference type="InterPro" id="IPR000719">
    <property type="entry name" value="Prot_kinase_dom"/>
</dbReference>
<dbReference type="PROSITE" id="PS00109">
    <property type="entry name" value="PROTEIN_KINASE_TYR"/>
    <property type="match status" value="1"/>
</dbReference>
<evidence type="ECO:0000256" key="1">
    <source>
        <dbReference type="SAM" id="MobiDB-lite"/>
    </source>
</evidence>
<keyword evidence="4" id="KW-1185">Reference proteome</keyword>
<evidence type="ECO:0000259" key="2">
    <source>
        <dbReference type="PROSITE" id="PS50011"/>
    </source>
</evidence>
<evidence type="ECO:0000313" key="4">
    <source>
        <dbReference type="Proteomes" id="UP000249723"/>
    </source>
</evidence>
<dbReference type="GO" id="GO:0005524">
    <property type="term" value="F:ATP binding"/>
    <property type="evidence" value="ECO:0007669"/>
    <property type="project" value="InterPro"/>
</dbReference>
<reference evidence="4" key="1">
    <citation type="submission" date="2016-10" db="EMBL/GenBank/DDBJ databases">
        <authorList>
            <person name="Jeantristanb JTB J.-T."/>
            <person name="Ricardo R."/>
        </authorList>
    </citation>
    <scope>NUCLEOTIDE SEQUENCE [LARGE SCALE GENOMIC DNA]</scope>
</reference>